<feature type="compositionally biased region" description="Basic and acidic residues" evidence="1">
    <location>
        <begin position="272"/>
        <end position="303"/>
    </location>
</feature>
<dbReference type="EMBL" id="JAYKXH010000010">
    <property type="protein sequence ID" value="KAK7155079.1"/>
    <property type="molecule type" value="Genomic_DNA"/>
</dbReference>
<dbReference type="AlphaFoldDB" id="A0AAN9H4R7"/>
<dbReference type="PANTHER" id="PTHR14690:SF11">
    <property type="entry name" value="IQ AND AAA DOMAIN-CONTAINING PROTEIN 1 ISOFORM X1"/>
    <property type="match status" value="1"/>
</dbReference>
<dbReference type="InterPro" id="IPR052267">
    <property type="entry name" value="N-DRC_Component"/>
</dbReference>
<feature type="region of interest" description="Disordered" evidence="1">
    <location>
        <begin position="265"/>
        <end position="303"/>
    </location>
</feature>
<name>A0AAN9H4R7_9TELE</name>
<protein>
    <recommendedName>
        <fullName evidence="4">IQ motif containing with AAA domain 1</fullName>
    </recommendedName>
</protein>
<dbReference type="InterPro" id="IPR000048">
    <property type="entry name" value="IQ_motif_EF-hand-BS"/>
</dbReference>
<organism evidence="2 3">
    <name type="scientific">Phoxinus phoxinus</name>
    <name type="common">Eurasian minnow</name>
    <dbReference type="NCBI Taxonomy" id="58324"/>
    <lineage>
        <taxon>Eukaryota</taxon>
        <taxon>Metazoa</taxon>
        <taxon>Chordata</taxon>
        <taxon>Craniata</taxon>
        <taxon>Vertebrata</taxon>
        <taxon>Euteleostomi</taxon>
        <taxon>Actinopterygii</taxon>
        <taxon>Neopterygii</taxon>
        <taxon>Teleostei</taxon>
        <taxon>Ostariophysi</taxon>
        <taxon>Cypriniformes</taxon>
        <taxon>Leuciscidae</taxon>
        <taxon>Phoxininae</taxon>
        <taxon>Phoxinus</taxon>
    </lineage>
</organism>
<evidence type="ECO:0000256" key="1">
    <source>
        <dbReference type="SAM" id="MobiDB-lite"/>
    </source>
</evidence>
<dbReference type="SMART" id="SM00015">
    <property type="entry name" value="IQ"/>
    <property type="match status" value="1"/>
</dbReference>
<dbReference type="PROSITE" id="PS50096">
    <property type="entry name" value="IQ"/>
    <property type="match status" value="1"/>
</dbReference>
<comment type="caution">
    <text evidence="2">The sequence shown here is derived from an EMBL/GenBank/DDBJ whole genome shotgun (WGS) entry which is preliminary data.</text>
</comment>
<dbReference type="CDD" id="cd23767">
    <property type="entry name" value="IQCD"/>
    <property type="match status" value="1"/>
</dbReference>
<reference evidence="2 3" key="1">
    <citation type="submission" date="2024-02" db="EMBL/GenBank/DDBJ databases">
        <title>Chromosome-level genome assembly of the Eurasian Minnow (Phoxinus phoxinus).</title>
        <authorList>
            <person name="Oriowo T.O."/>
            <person name="Martin S."/>
            <person name="Stange M."/>
            <person name="Chrysostomakis Y."/>
            <person name="Brown T."/>
            <person name="Winkler S."/>
            <person name="Kukowka S."/>
            <person name="Myers E.W."/>
            <person name="Bohne A."/>
        </authorList>
    </citation>
    <scope>NUCLEOTIDE SEQUENCE [LARGE SCALE GENOMIC DNA]</scope>
    <source>
        <strain evidence="2">ZFMK-TIS-60720</strain>
        <tissue evidence="2">Whole Organism</tissue>
    </source>
</reference>
<gene>
    <name evidence="2" type="ORF">R3I93_009890</name>
</gene>
<dbReference type="Gene3D" id="1.20.5.190">
    <property type="match status" value="1"/>
</dbReference>
<evidence type="ECO:0008006" key="4">
    <source>
        <dbReference type="Google" id="ProtNLM"/>
    </source>
</evidence>
<proteinExistence type="predicted"/>
<keyword evidence="3" id="KW-1185">Reference proteome</keyword>
<sequence length="303" mass="35664">MSQSSYGRMWDAAQGALEYLLEDEYPTMQLHPQKDRMQVFQTLATFYLRYLKIFRALEEVYDQLVHPQKRRVVHQVLEGVMGRLVELKNEMVELEYSEFHFFDDILQDLKMTPEDLEVPIPRYFVREKMRALKEREKMLAHILAKGGRQEDKTVPVLQSMSIERAMWLLQVSERARQGRLRAHFMKTIRQEEQRRLQSSSSSILDPDRAATCIQKVWRGYRDRRRVQKECLEEMIFLGREVDGGKERTRSGRLVTLPTSDLVAPGRATLDYEATKEKTARGPSERRDGRWAHKDGSNGNDRNE</sequence>
<accession>A0AAN9H4R7</accession>
<dbReference type="Proteomes" id="UP001364617">
    <property type="component" value="Unassembled WGS sequence"/>
</dbReference>
<evidence type="ECO:0000313" key="2">
    <source>
        <dbReference type="EMBL" id="KAK7155079.1"/>
    </source>
</evidence>
<evidence type="ECO:0000313" key="3">
    <source>
        <dbReference type="Proteomes" id="UP001364617"/>
    </source>
</evidence>
<dbReference type="PANTHER" id="PTHR14690">
    <property type="entry name" value="IQ MOTIF CONTAINING WITH AAA DOMAIN 1"/>
    <property type="match status" value="1"/>
</dbReference>
<dbReference type="Pfam" id="PF00612">
    <property type="entry name" value="IQ"/>
    <property type="match status" value="1"/>
</dbReference>